<dbReference type="GO" id="GO:0004842">
    <property type="term" value="F:ubiquitin-protein transferase activity"/>
    <property type="evidence" value="ECO:0007669"/>
    <property type="project" value="InterPro"/>
</dbReference>
<protein>
    <submittedName>
        <fullName evidence="1">E3 ubiquitin protein ligase DRIP2</fullName>
    </submittedName>
</protein>
<organism evidence="1 2">
    <name type="scientific">Vitis vinifera</name>
    <name type="common">Grape</name>
    <dbReference type="NCBI Taxonomy" id="29760"/>
    <lineage>
        <taxon>Eukaryota</taxon>
        <taxon>Viridiplantae</taxon>
        <taxon>Streptophyta</taxon>
        <taxon>Embryophyta</taxon>
        <taxon>Tracheophyta</taxon>
        <taxon>Spermatophyta</taxon>
        <taxon>Magnoliopsida</taxon>
        <taxon>eudicotyledons</taxon>
        <taxon>Gunneridae</taxon>
        <taxon>Pentapetalae</taxon>
        <taxon>rosids</taxon>
        <taxon>Vitales</taxon>
        <taxon>Vitaceae</taxon>
        <taxon>Viteae</taxon>
        <taxon>Vitis</taxon>
    </lineage>
</organism>
<name>A0A438DRS3_VITVI</name>
<dbReference type="EMBL" id="QGNW01001513">
    <property type="protein sequence ID" value="RVW38164.1"/>
    <property type="molecule type" value="Genomic_DNA"/>
</dbReference>
<evidence type="ECO:0000313" key="1">
    <source>
        <dbReference type="EMBL" id="RVW38164.1"/>
    </source>
</evidence>
<sequence length="69" mass="7509">MTSQVVKVRRETIAACMTCPLCNKLLKEATTISLCLHTSGFPLLCASMIPIFMKALSFPLVNIASDHVV</sequence>
<dbReference type="InterPro" id="IPR013083">
    <property type="entry name" value="Znf_RING/FYVE/PHD"/>
</dbReference>
<gene>
    <name evidence="1" type="primary">DRIP2_12</name>
    <name evidence="1" type="ORF">CK203_091274</name>
</gene>
<dbReference type="AlphaFoldDB" id="A0A438DRS3"/>
<dbReference type="PANTHER" id="PTHR46293">
    <property type="entry name" value="E3 UBIQUITIN PROTEIN LIGASE DRIP1"/>
    <property type="match status" value="1"/>
</dbReference>
<dbReference type="InterPro" id="IPR044807">
    <property type="entry name" value="DRIP1-like"/>
</dbReference>
<dbReference type="Proteomes" id="UP000288805">
    <property type="component" value="Unassembled WGS sequence"/>
</dbReference>
<accession>A0A438DRS3</accession>
<evidence type="ECO:0000313" key="2">
    <source>
        <dbReference type="Proteomes" id="UP000288805"/>
    </source>
</evidence>
<dbReference type="PANTHER" id="PTHR46293:SF1">
    <property type="entry name" value="OS03G0632800 PROTEIN"/>
    <property type="match status" value="1"/>
</dbReference>
<reference evidence="1 2" key="1">
    <citation type="journal article" date="2018" name="PLoS Genet.">
        <title>Population sequencing reveals clonal diversity and ancestral inbreeding in the grapevine cultivar Chardonnay.</title>
        <authorList>
            <person name="Roach M.J."/>
            <person name="Johnson D.L."/>
            <person name="Bohlmann J."/>
            <person name="van Vuuren H.J."/>
            <person name="Jones S.J."/>
            <person name="Pretorius I.S."/>
            <person name="Schmidt S.A."/>
            <person name="Borneman A.R."/>
        </authorList>
    </citation>
    <scope>NUCLEOTIDE SEQUENCE [LARGE SCALE GENOMIC DNA]</scope>
    <source>
        <strain evidence="2">cv. Chardonnay</strain>
        <tissue evidence="1">Leaf</tissue>
    </source>
</reference>
<proteinExistence type="predicted"/>
<comment type="caution">
    <text evidence="1">The sequence shown here is derived from an EMBL/GenBank/DDBJ whole genome shotgun (WGS) entry which is preliminary data.</text>
</comment>
<dbReference type="Gene3D" id="3.30.40.10">
    <property type="entry name" value="Zinc/RING finger domain, C3HC4 (zinc finger)"/>
    <property type="match status" value="1"/>
</dbReference>